<comment type="caution">
    <text evidence="1">The sequence shown here is derived from an EMBL/GenBank/DDBJ whole genome shotgun (WGS) entry which is preliminary data.</text>
</comment>
<evidence type="ECO:0000313" key="2">
    <source>
        <dbReference type="Proteomes" id="UP001228171"/>
    </source>
</evidence>
<dbReference type="Proteomes" id="UP001228171">
    <property type="component" value="Unassembled WGS sequence"/>
</dbReference>
<sequence>MRQEYLRAAAEAYANIHEIESDCYHYIYSGFDPVLQKRIAARYSIRWNYEDKPHKHSAILSATALAELQYPVNEATGFAWSGNERAAFAGISKATWSRNNYSEHIEFIIKDIRSTARRVRRKIDEQLIDE</sequence>
<keyword evidence="2" id="KW-1185">Reference proteome</keyword>
<evidence type="ECO:0008006" key="3">
    <source>
        <dbReference type="Google" id="ProtNLM"/>
    </source>
</evidence>
<protein>
    <recommendedName>
        <fullName evidence="3">HEPN domain-containing protein</fullName>
    </recommendedName>
</protein>
<name>A0ABT9HJG3_9GAMM</name>
<organism evidence="1 2">
    <name type="scientific">Psychrobacter faecalis</name>
    <dbReference type="NCBI Taxonomy" id="180588"/>
    <lineage>
        <taxon>Bacteria</taxon>
        <taxon>Pseudomonadati</taxon>
        <taxon>Pseudomonadota</taxon>
        <taxon>Gammaproteobacteria</taxon>
        <taxon>Moraxellales</taxon>
        <taxon>Moraxellaceae</taxon>
        <taxon>Psychrobacter</taxon>
    </lineage>
</organism>
<reference evidence="1 2" key="1">
    <citation type="submission" date="2023-08" db="EMBL/GenBank/DDBJ databases">
        <authorList>
            <person name="Kumar R."/>
        </authorList>
    </citation>
    <scope>NUCLEOTIDE SEQUENCE [LARGE SCALE GENOMIC DNA]</scope>
    <source>
        <strain evidence="1 2">LUR13</strain>
    </source>
</reference>
<evidence type="ECO:0000313" key="1">
    <source>
        <dbReference type="EMBL" id="MDP4545916.1"/>
    </source>
</evidence>
<dbReference type="RefSeq" id="WP_305936109.1">
    <property type="nucleotide sequence ID" value="NZ_JAVAJI010000028.1"/>
</dbReference>
<gene>
    <name evidence="1" type="ORF">Q8P09_12600</name>
</gene>
<accession>A0ABT9HJG3</accession>
<proteinExistence type="predicted"/>
<dbReference type="EMBL" id="JAVAJI010000028">
    <property type="protein sequence ID" value="MDP4545916.1"/>
    <property type="molecule type" value="Genomic_DNA"/>
</dbReference>